<reference evidence="1" key="1">
    <citation type="submission" date="2021-02" db="EMBL/GenBank/DDBJ databases">
        <authorList>
            <person name="Han P."/>
        </authorList>
    </citation>
    <scope>NUCLEOTIDE SEQUENCE</scope>
    <source>
        <strain evidence="1">Nitrosomonas nitrosa 18-3D</strain>
    </source>
</reference>
<organism evidence="1 2">
    <name type="scientific">Nitrosomonas nitrosa</name>
    <dbReference type="NCBI Taxonomy" id="52442"/>
    <lineage>
        <taxon>Bacteria</taxon>
        <taxon>Pseudomonadati</taxon>
        <taxon>Pseudomonadota</taxon>
        <taxon>Betaproteobacteria</taxon>
        <taxon>Nitrosomonadales</taxon>
        <taxon>Nitrosomonadaceae</taxon>
        <taxon>Nitrosomonas</taxon>
    </lineage>
</organism>
<evidence type="ECO:0000313" key="1">
    <source>
        <dbReference type="EMBL" id="CAE6507422.1"/>
    </source>
</evidence>
<accession>A0A8H8Z2E1</accession>
<evidence type="ECO:0000313" key="2">
    <source>
        <dbReference type="Proteomes" id="UP000601736"/>
    </source>
</evidence>
<comment type="caution">
    <text evidence="1">The sequence shown here is derived from an EMBL/GenBank/DDBJ whole genome shotgun (WGS) entry which is preliminary data.</text>
</comment>
<sequence>MRRRQVDKGTGQLRSEGLGQLVAFSTDVLE</sequence>
<proteinExistence type="predicted"/>
<protein>
    <submittedName>
        <fullName evidence="1">Uncharacterized protein</fullName>
    </submittedName>
</protein>
<dbReference type="EMBL" id="CAJNAP010000018">
    <property type="protein sequence ID" value="CAE6507422.1"/>
    <property type="molecule type" value="Genomic_DNA"/>
</dbReference>
<name>A0A8H8Z2E1_9PROT</name>
<dbReference type="AlphaFoldDB" id="A0A8H8Z2E1"/>
<gene>
    <name evidence="1" type="ORF">NMYAN_250025</name>
</gene>
<dbReference type="Proteomes" id="UP000601736">
    <property type="component" value="Unassembled WGS sequence"/>
</dbReference>